<keyword evidence="4" id="KW-0964">Secreted</keyword>
<evidence type="ECO:0000259" key="5">
    <source>
        <dbReference type="Pfam" id="PF10420"/>
    </source>
</evidence>
<dbReference type="SUPFAM" id="SSF49265">
    <property type="entry name" value="Fibronectin type III"/>
    <property type="match status" value="2"/>
</dbReference>
<dbReference type="GO" id="GO:0004896">
    <property type="term" value="F:cytokine receptor activity"/>
    <property type="evidence" value="ECO:0007669"/>
    <property type="project" value="UniProtKB-UniRule"/>
</dbReference>
<dbReference type="AlphaFoldDB" id="A0A6J2R0R7"/>
<dbReference type="PIRSF" id="PIRSF038007">
    <property type="entry name" value="IL_12_beta"/>
    <property type="match status" value="1"/>
</dbReference>
<dbReference type="InParanoid" id="A0A6J2R0R7"/>
<dbReference type="PANTHER" id="PTHR48485:SF4">
    <property type="entry name" value="INTERLEUKIN-12 SUBUNIT BETA"/>
    <property type="match status" value="1"/>
</dbReference>
<accession>A0A6J2R0R7</accession>
<evidence type="ECO:0000256" key="2">
    <source>
        <dbReference type="ARBA" id="ARBA00023157"/>
    </source>
</evidence>
<comment type="similarity">
    <text evidence="4">Belongs to the IL-12B family.</text>
</comment>
<dbReference type="InterPro" id="IPR013783">
    <property type="entry name" value="Ig-like_fold"/>
</dbReference>
<dbReference type="Pfam" id="PF10420">
    <property type="entry name" value="IL12p40_C"/>
    <property type="match status" value="1"/>
</dbReference>
<evidence type="ECO:0000256" key="4">
    <source>
        <dbReference type="RuleBase" id="RU281113"/>
    </source>
</evidence>
<dbReference type="InterPro" id="IPR019482">
    <property type="entry name" value="IL-12_beta_cen-dom"/>
</dbReference>
<keyword evidence="1 4" id="KW-0732">Signal</keyword>
<comment type="subunit">
    <text evidence="4">Heterodimer with IL12A; disulfide-linked. The heterodimer is known as interleukin IL-12.</text>
</comment>
<reference evidence="7" key="1">
    <citation type="submission" date="2025-08" db="UniProtKB">
        <authorList>
            <consortium name="RefSeq"/>
        </authorList>
    </citation>
    <scope>IDENTIFICATION</scope>
</reference>
<dbReference type="GeneID" id="115019119"/>
<evidence type="ECO:0000256" key="1">
    <source>
        <dbReference type="ARBA" id="ARBA00022729"/>
    </source>
</evidence>
<dbReference type="PRINTS" id="PR01928">
    <property type="entry name" value="INTRLEUKN12B"/>
</dbReference>
<evidence type="ECO:0000313" key="7">
    <source>
        <dbReference type="RefSeq" id="XP_029304348.1"/>
    </source>
</evidence>
<keyword evidence="4" id="KW-0202">Cytokine</keyword>
<dbReference type="Proteomes" id="UP000504630">
    <property type="component" value="Chromosome 14"/>
</dbReference>
<dbReference type="GO" id="GO:0005125">
    <property type="term" value="F:cytokine activity"/>
    <property type="evidence" value="ECO:0007669"/>
    <property type="project" value="UniProtKB-KW"/>
</dbReference>
<keyword evidence="2" id="KW-1015">Disulfide bond</keyword>
<feature type="signal peptide" evidence="4">
    <location>
        <begin position="1"/>
        <end position="16"/>
    </location>
</feature>
<evidence type="ECO:0000256" key="3">
    <source>
        <dbReference type="ARBA" id="ARBA00023180"/>
    </source>
</evidence>
<comment type="subcellular location">
    <subcellularLocation>
        <location evidence="4">Secreted</location>
    </subcellularLocation>
</comment>
<keyword evidence="6" id="KW-1185">Reference proteome</keyword>
<keyword evidence="4" id="KW-0393">Immunoglobulin domain</keyword>
<dbReference type="InterPro" id="IPR050676">
    <property type="entry name" value="IL-12"/>
</dbReference>
<dbReference type="RefSeq" id="XP_029304348.1">
    <property type="nucleotide sequence ID" value="XM_029448488.1"/>
</dbReference>
<dbReference type="OrthoDB" id="8670716at2759"/>
<sequence>MRVLFLMVLYAGLCYASSDQENIETLMDNVLVLRVPYGVSSTKYVPLSCGEAYQNQPVVWKKDGEIIPDLQGNQVKVLVKDLDGGNYTCHLSPDGEYLNYTVILIQIDPANRTYILEKKSHKEGHISCSASNYRDSFHCSWTRTQYRQNAAVLLVKAERHSENISCELDANGSGIHCQDSNCPYKEEQHSISITIYIYNSALLEAYTKVFYLRDIVKPEKVQNLQISNERVFSWEYPESWEKPCTYFGLQFHVKVVKKGFNCDSENNITLNTTQETKYEVNVKTKKFVFCVRANDKFTNGPFSDWNQCIVDKETMSCAST</sequence>
<name>A0A6J2R0R7_COTGO</name>
<dbReference type="InterPro" id="IPR015528">
    <property type="entry name" value="IL-12_beta"/>
</dbReference>
<gene>
    <name evidence="7" type="primary">il12bb</name>
    <name evidence="4" type="synonym">IL12B</name>
</gene>
<protein>
    <recommendedName>
        <fullName evidence="4">Interleukin-12 subunit beta</fullName>
        <shortName evidence="4">IL-12B</shortName>
    </recommendedName>
    <alternativeName>
        <fullName evidence="4">Cytotoxic lymphocyte maturation factor 40 kDa subunit</fullName>
    </alternativeName>
    <alternativeName>
        <fullName evidence="4">IL-12 subunit p40</fullName>
    </alternativeName>
</protein>
<evidence type="ECO:0000313" key="6">
    <source>
        <dbReference type="Proteomes" id="UP000504630"/>
    </source>
</evidence>
<dbReference type="InterPro" id="IPR036116">
    <property type="entry name" value="FN3_sf"/>
</dbReference>
<proteinExistence type="inferred from homology"/>
<dbReference type="KEGG" id="cgob:115019119"/>
<feature type="domain" description="Interleukin-12 beta central" evidence="5">
    <location>
        <begin position="124"/>
        <end position="197"/>
    </location>
</feature>
<keyword evidence="3 4" id="KW-0325">Glycoprotein</keyword>
<organism evidence="6 7">
    <name type="scientific">Cottoperca gobio</name>
    <name type="common">Frogmouth</name>
    <name type="synonym">Aphritis gobio</name>
    <dbReference type="NCBI Taxonomy" id="56716"/>
    <lineage>
        <taxon>Eukaryota</taxon>
        <taxon>Metazoa</taxon>
        <taxon>Chordata</taxon>
        <taxon>Craniata</taxon>
        <taxon>Vertebrata</taxon>
        <taxon>Euteleostomi</taxon>
        <taxon>Actinopterygii</taxon>
        <taxon>Neopterygii</taxon>
        <taxon>Teleostei</taxon>
        <taxon>Neoteleostei</taxon>
        <taxon>Acanthomorphata</taxon>
        <taxon>Eupercaria</taxon>
        <taxon>Perciformes</taxon>
        <taxon>Notothenioidei</taxon>
        <taxon>Bovichtidae</taxon>
        <taxon>Cottoperca</taxon>
    </lineage>
</organism>
<feature type="chain" id="PRO_5027145623" description="Interleukin-12 subunit beta" evidence="4">
    <location>
        <begin position="17"/>
        <end position="320"/>
    </location>
</feature>
<dbReference type="GO" id="GO:0005615">
    <property type="term" value="C:extracellular space"/>
    <property type="evidence" value="ECO:0007669"/>
    <property type="project" value="UniProtKB-KW"/>
</dbReference>
<dbReference type="Gene3D" id="2.60.40.10">
    <property type="entry name" value="Immunoglobulins"/>
    <property type="match status" value="2"/>
</dbReference>
<dbReference type="PANTHER" id="PTHR48485">
    <property type="entry name" value="INTERLEUKIN-12 SUBUNIT BETA-RELATED"/>
    <property type="match status" value="1"/>
</dbReference>
<dbReference type="CTD" id="335994"/>